<protein>
    <submittedName>
        <fullName evidence="6">Esterase</fullName>
    </submittedName>
</protein>
<reference evidence="6 7" key="1">
    <citation type="submission" date="2015-12" db="EMBL/GenBank/DDBJ databases">
        <title>Draft genome sequence of Acidibacillus ferrooxidans ITV001, isolated from a chalcopyrite acid mine drainage site in Brazil.</title>
        <authorList>
            <person name="Dall'Agnol H."/>
            <person name="Nancucheo I."/>
            <person name="Johnson B."/>
            <person name="Oliveira R."/>
            <person name="Leite L."/>
            <person name="Pylro V."/>
            <person name="Nunes G.L."/>
            <person name="Tzotzos G."/>
            <person name="Fernandes G.R."/>
            <person name="Dutra J."/>
            <person name="Orellana S.C."/>
            <person name="Oliveira G."/>
        </authorList>
    </citation>
    <scope>NUCLEOTIDE SEQUENCE [LARGE SCALE GENOMIC DNA]</scope>
    <source>
        <strain evidence="7">ITV01</strain>
    </source>
</reference>
<dbReference type="GO" id="GO:0016787">
    <property type="term" value="F:hydrolase activity"/>
    <property type="evidence" value="ECO:0007669"/>
    <property type="project" value="UniProtKB-UniRule"/>
</dbReference>
<dbReference type="InterPro" id="IPR016035">
    <property type="entry name" value="Acyl_Trfase/lysoPLipase"/>
</dbReference>
<sequence>MVKKTKLGLALGSGGTRGFAHVGVLQVLEEAGFKLHAIAGSSMGALIASLYATGAPVHHMEQLATHLPIARWMDVTFPKMGLVTGVKLHELIKILTKRKTFEQCSLPLAVVATDLELGERVVLTEGYVHDAVRASIAIPGIFVPHRINQRLLIDGGVIDRVPIHATRSLGADFVIAVDVGLFDRLPPVRHVFDVIVQSIDIMEREIFRHRILDADFVIRPELALMSSTTFHGIAEAIEAGRDAARKAIPELREKLASVEEAARGRS</sequence>
<evidence type="ECO:0000313" key="6">
    <source>
        <dbReference type="EMBL" id="KUO95635.1"/>
    </source>
</evidence>
<dbReference type="RefSeq" id="WP_067717020.1">
    <property type="nucleotide sequence ID" value="NZ_LPVJ01000048.1"/>
</dbReference>
<comment type="caution">
    <text evidence="4">Lacks conserved residue(s) required for the propagation of feature annotation.</text>
</comment>
<feature type="active site" description="Proton acceptor" evidence="4">
    <location>
        <position position="154"/>
    </location>
</feature>
<dbReference type="EMBL" id="LPVJ01000048">
    <property type="protein sequence ID" value="KUO95635.1"/>
    <property type="molecule type" value="Genomic_DNA"/>
</dbReference>
<name>A0A101XQE7_9BACL</name>
<dbReference type="PROSITE" id="PS51635">
    <property type="entry name" value="PNPLA"/>
    <property type="match status" value="1"/>
</dbReference>
<keyword evidence="7" id="KW-1185">Reference proteome</keyword>
<dbReference type="InterPro" id="IPR002641">
    <property type="entry name" value="PNPLA_dom"/>
</dbReference>
<dbReference type="Gene3D" id="3.40.1090.10">
    <property type="entry name" value="Cytosolic phospholipase A2 catalytic domain"/>
    <property type="match status" value="1"/>
</dbReference>
<dbReference type="PANTHER" id="PTHR14226">
    <property type="entry name" value="NEUROPATHY TARGET ESTERASE/SWISS CHEESE D.MELANOGASTER"/>
    <property type="match status" value="1"/>
</dbReference>
<proteinExistence type="predicted"/>
<keyword evidence="3 4" id="KW-0443">Lipid metabolism</keyword>
<evidence type="ECO:0000256" key="2">
    <source>
        <dbReference type="ARBA" id="ARBA00022963"/>
    </source>
</evidence>
<keyword evidence="1 4" id="KW-0378">Hydrolase</keyword>
<organism evidence="6 7">
    <name type="scientific">Ferroacidibacillus organovorans</name>
    <dbReference type="NCBI Taxonomy" id="1765683"/>
    <lineage>
        <taxon>Bacteria</taxon>
        <taxon>Bacillati</taxon>
        <taxon>Bacillota</taxon>
        <taxon>Bacilli</taxon>
        <taxon>Bacillales</taxon>
        <taxon>Alicyclobacillaceae</taxon>
        <taxon>Ferroacidibacillus</taxon>
    </lineage>
</organism>
<evidence type="ECO:0000259" key="5">
    <source>
        <dbReference type="PROSITE" id="PS51635"/>
    </source>
</evidence>
<dbReference type="GO" id="GO:0016042">
    <property type="term" value="P:lipid catabolic process"/>
    <property type="evidence" value="ECO:0007669"/>
    <property type="project" value="UniProtKB-UniRule"/>
</dbReference>
<dbReference type="SUPFAM" id="SSF52151">
    <property type="entry name" value="FabD/lysophospholipase-like"/>
    <property type="match status" value="1"/>
</dbReference>
<feature type="active site" description="Nucleophile" evidence="4">
    <location>
        <position position="42"/>
    </location>
</feature>
<evidence type="ECO:0000256" key="1">
    <source>
        <dbReference type="ARBA" id="ARBA00022801"/>
    </source>
</evidence>
<feature type="domain" description="PNPLA" evidence="5">
    <location>
        <begin position="9"/>
        <end position="167"/>
    </location>
</feature>
<evidence type="ECO:0000256" key="4">
    <source>
        <dbReference type="PROSITE-ProRule" id="PRU01161"/>
    </source>
</evidence>
<feature type="short sequence motif" description="GXSXG" evidence="4">
    <location>
        <begin position="40"/>
        <end position="44"/>
    </location>
</feature>
<comment type="caution">
    <text evidence="6">The sequence shown here is derived from an EMBL/GenBank/DDBJ whole genome shotgun (WGS) entry which is preliminary data.</text>
</comment>
<evidence type="ECO:0000313" key="7">
    <source>
        <dbReference type="Proteomes" id="UP000053557"/>
    </source>
</evidence>
<evidence type="ECO:0000256" key="3">
    <source>
        <dbReference type="ARBA" id="ARBA00023098"/>
    </source>
</evidence>
<accession>A0A101XQE7</accession>
<dbReference type="OrthoDB" id="9770965at2"/>
<dbReference type="PANTHER" id="PTHR14226:SF76">
    <property type="entry name" value="NTE FAMILY PROTEIN RSSA"/>
    <property type="match status" value="1"/>
</dbReference>
<feature type="short sequence motif" description="DGA/G" evidence="4">
    <location>
        <begin position="154"/>
        <end position="156"/>
    </location>
</feature>
<gene>
    <name evidence="6" type="ORF">ATW55_06950</name>
</gene>
<dbReference type="Proteomes" id="UP000053557">
    <property type="component" value="Unassembled WGS sequence"/>
</dbReference>
<dbReference type="Pfam" id="PF01734">
    <property type="entry name" value="Patatin"/>
    <property type="match status" value="1"/>
</dbReference>
<dbReference type="AlphaFoldDB" id="A0A101XQE7"/>
<keyword evidence="2 4" id="KW-0442">Lipid degradation</keyword>
<dbReference type="InterPro" id="IPR050301">
    <property type="entry name" value="NTE"/>
</dbReference>